<accession>A0A0K0XGL8</accession>
<dbReference type="EMBL" id="CP012150">
    <property type="protein sequence ID" value="AKS36553.1"/>
    <property type="molecule type" value="Genomic_DNA"/>
</dbReference>
<dbReference type="Proteomes" id="UP000062255">
    <property type="component" value="Chromosome"/>
</dbReference>
<reference evidence="1 2" key="1">
    <citation type="submission" date="2015-07" db="EMBL/GenBank/DDBJ databases">
        <title>Complete genome sequence of Mycobacterium goodii X7B, a facultative thermophilic biodesulfurizing bacterium.</title>
        <authorList>
            <person name="Yu B."/>
            <person name="Li F."/>
            <person name="Xu P."/>
        </authorList>
    </citation>
    <scope>NUCLEOTIDE SEQUENCE [LARGE SCALE GENOMIC DNA]</scope>
    <source>
        <strain evidence="1 2">X7B</strain>
    </source>
</reference>
<organism evidence="1 2">
    <name type="scientific">Mycolicibacterium goodii</name>
    <name type="common">Mycobacterium goodii</name>
    <dbReference type="NCBI Taxonomy" id="134601"/>
    <lineage>
        <taxon>Bacteria</taxon>
        <taxon>Bacillati</taxon>
        <taxon>Actinomycetota</taxon>
        <taxon>Actinomycetes</taxon>
        <taxon>Mycobacteriales</taxon>
        <taxon>Mycobacteriaceae</taxon>
        <taxon>Mycolicibacterium</taxon>
    </lineage>
</organism>
<dbReference type="Pfam" id="PF05991">
    <property type="entry name" value="NYN_YacP"/>
    <property type="match status" value="1"/>
</dbReference>
<name>A0A0K0XGL8_MYCGD</name>
<dbReference type="KEGG" id="mgo:AFA91_22450"/>
<evidence type="ECO:0000313" key="1">
    <source>
        <dbReference type="EMBL" id="AKS36553.1"/>
    </source>
</evidence>
<dbReference type="PATRIC" id="fig|134601.6.peg.4633"/>
<sequence>MHWIVDGMNVIGSRPDGWWRDRRAAMVQLVDRLERWASIEKVRVTVVFEAPTTPLIESSIIGVTHAPESAPNSADDEIIRLLDGDPDPSGVTVATSDRGLAERVRATGAHVHPASGLRHLLDDLAGP</sequence>
<evidence type="ECO:0000313" key="2">
    <source>
        <dbReference type="Proteomes" id="UP000062255"/>
    </source>
</evidence>
<dbReference type="OrthoDB" id="3404294at2"/>
<dbReference type="AlphaFoldDB" id="A0A0K0XGL8"/>
<dbReference type="InterPro" id="IPR010298">
    <property type="entry name" value="YacP-like"/>
</dbReference>
<proteinExistence type="predicted"/>
<protein>
    <submittedName>
        <fullName evidence="1">RNA-binding protein</fullName>
    </submittedName>
</protein>
<dbReference type="STRING" id="134601.AFA91_22450"/>
<gene>
    <name evidence="1" type="ORF">AFA91_22450</name>
</gene>
<dbReference type="RefSeq" id="WP_049748953.1">
    <property type="nucleotide sequence ID" value="NZ_CP012150.1"/>
</dbReference>